<dbReference type="Proteomes" id="UP000485058">
    <property type="component" value="Unassembled WGS sequence"/>
</dbReference>
<feature type="non-terminal residue" evidence="8">
    <location>
        <position position="110"/>
    </location>
</feature>
<keyword evidence="3" id="KW-0029">Amino-acid transport</keyword>
<dbReference type="EMBL" id="BLLF01000001">
    <property type="protein sequence ID" value="GFH05547.1"/>
    <property type="molecule type" value="Genomic_DNA"/>
</dbReference>
<keyword evidence="5 6" id="KW-0472">Membrane</keyword>
<feature type="domain" description="Amino acid transporter transmembrane" evidence="7">
    <location>
        <begin position="3"/>
        <end position="86"/>
    </location>
</feature>
<name>A0A699Y602_HAELA</name>
<evidence type="ECO:0000256" key="5">
    <source>
        <dbReference type="ARBA" id="ARBA00023136"/>
    </source>
</evidence>
<proteinExistence type="predicted"/>
<gene>
    <name evidence="8" type="ORF">HaLaN_00027</name>
</gene>
<evidence type="ECO:0000256" key="2">
    <source>
        <dbReference type="ARBA" id="ARBA00022692"/>
    </source>
</evidence>
<comment type="caution">
    <text evidence="8">The sequence shown here is derived from an EMBL/GenBank/DDBJ whole genome shotgun (WGS) entry which is preliminary data.</text>
</comment>
<reference evidence="8 9" key="1">
    <citation type="submission" date="2020-02" db="EMBL/GenBank/DDBJ databases">
        <title>Draft genome sequence of Haematococcus lacustris strain NIES-144.</title>
        <authorList>
            <person name="Morimoto D."/>
            <person name="Nakagawa S."/>
            <person name="Yoshida T."/>
            <person name="Sawayama S."/>
        </authorList>
    </citation>
    <scope>NUCLEOTIDE SEQUENCE [LARGE SCALE GENOMIC DNA]</scope>
    <source>
        <strain evidence="8 9">NIES-144</strain>
    </source>
</reference>
<protein>
    <submittedName>
        <fullName evidence="8">Aa_trans domain-containing protein</fullName>
    </submittedName>
</protein>
<dbReference type="GO" id="GO:0006865">
    <property type="term" value="P:amino acid transport"/>
    <property type="evidence" value="ECO:0007669"/>
    <property type="project" value="UniProtKB-KW"/>
</dbReference>
<keyword evidence="2 6" id="KW-0812">Transmembrane</keyword>
<feature type="non-terminal residue" evidence="8">
    <location>
        <position position="1"/>
    </location>
</feature>
<evidence type="ECO:0000313" key="8">
    <source>
        <dbReference type="EMBL" id="GFH05547.1"/>
    </source>
</evidence>
<keyword evidence="3" id="KW-0813">Transport</keyword>
<accession>A0A699Y602</accession>
<keyword evidence="4 6" id="KW-1133">Transmembrane helix</keyword>
<feature type="transmembrane region" description="Helical" evidence="6">
    <location>
        <begin position="7"/>
        <end position="27"/>
    </location>
</feature>
<evidence type="ECO:0000259" key="7">
    <source>
        <dbReference type="Pfam" id="PF01490"/>
    </source>
</evidence>
<organism evidence="8 9">
    <name type="scientific">Haematococcus lacustris</name>
    <name type="common">Green alga</name>
    <name type="synonym">Haematococcus pluvialis</name>
    <dbReference type="NCBI Taxonomy" id="44745"/>
    <lineage>
        <taxon>Eukaryota</taxon>
        <taxon>Viridiplantae</taxon>
        <taxon>Chlorophyta</taxon>
        <taxon>core chlorophytes</taxon>
        <taxon>Chlorophyceae</taxon>
        <taxon>CS clade</taxon>
        <taxon>Chlamydomonadales</taxon>
        <taxon>Haematococcaceae</taxon>
        <taxon>Haematococcus</taxon>
    </lineage>
</organism>
<dbReference type="GO" id="GO:0016020">
    <property type="term" value="C:membrane"/>
    <property type="evidence" value="ECO:0007669"/>
    <property type="project" value="UniProtKB-SubCell"/>
</dbReference>
<evidence type="ECO:0000256" key="4">
    <source>
        <dbReference type="ARBA" id="ARBA00022989"/>
    </source>
</evidence>
<evidence type="ECO:0000313" key="9">
    <source>
        <dbReference type="Proteomes" id="UP000485058"/>
    </source>
</evidence>
<feature type="transmembrane region" description="Helical" evidence="6">
    <location>
        <begin position="53"/>
        <end position="74"/>
    </location>
</feature>
<sequence length="110" mass="11819">FDKVTAVGLVLCNTLYITIAWACLAAFGRGVDTNVLNDMTASAMAPLLGPQPAALLALLVRLMFFVSLLGSFVLNLHPLRHCCMEVLGDAVRLTHKKQLVGPQAAWQGVE</sequence>
<dbReference type="Pfam" id="PF01490">
    <property type="entry name" value="Aa_trans"/>
    <property type="match status" value="1"/>
</dbReference>
<keyword evidence="9" id="KW-1185">Reference proteome</keyword>
<evidence type="ECO:0000256" key="6">
    <source>
        <dbReference type="SAM" id="Phobius"/>
    </source>
</evidence>
<dbReference type="AlphaFoldDB" id="A0A699Y602"/>
<evidence type="ECO:0000256" key="1">
    <source>
        <dbReference type="ARBA" id="ARBA00004370"/>
    </source>
</evidence>
<comment type="subcellular location">
    <subcellularLocation>
        <location evidence="1">Membrane</location>
    </subcellularLocation>
</comment>
<evidence type="ECO:0000256" key="3">
    <source>
        <dbReference type="ARBA" id="ARBA00022970"/>
    </source>
</evidence>
<dbReference type="InterPro" id="IPR013057">
    <property type="entry name" value="AA_transpt_TM"/>
</dbReference>